<evidence type="ECO:0000256" key="1">
    <source>
        <dbReference type="ARBA" id="ARBA00022679"/>
    </source>
</evidence>
<reference evidence="7 8" key="1">
    <citation type="submission" date="2016-10" db="EMBL/GenBank/DDBJ databases">
        <authorList>
            <person name="de Groot N.N."/>
        </authorList>
    </citation>
    <scope>NUCLEOTIDE SEQUENCE [LARGE SCALE GENOMIC DNA]</scope>
    <source>
        <strain evidence="7 8">DSM 43357</strain>
    </source>
</reference>
<proteinExistence type="predicted"/>
<keyword evidence="2" id="KW-0418">Kinase</keyword>
<keyword evidence="8" id="KW-1185">Reference proteome</keyword>
<evidence type="ECO:0000256" key="2">
    <source>
        <dbReference type="ARBA" id="ARBA00022777"/>
    </source>
</evidence>
<dbReference type="EMBL" id="FOBF01000006">
    <property type="protein sequence ID" value="SEL65632.1"/>
    <property type="molecule type" value="Genomic_DNA"/>
</dbReference>
<dbReference type="InterPro" id="IPR005561">
    <property type="entry name" value="ANTAR"/>
</dbReference>
<dbReference type="OrthoDB" id="4629915at2"/>
<keyword evidence="4" id="KW-0804">Transcription</keyword>
<evidence type="ECO:0000256" key="5">
    <source>
        <dbReference type="SAM" id="MobiDB-lite"/>
    </source>
</evidence>
<dbReference type="InterPro" id="IPR012074">
    <property type="entry name" value="GAF_ANTAR"/>
</dbReference>
<dbReference type="InterPro" id="IPR036388">
    <property type="entry name" value="WH-like_DNA-bd_sf"/>
</dbReference>
<evidence type="ECO:0000256" key="3">
    <source>
        <dbReference type="ARBA" id="ARBA00023015"/>
    </source>
</evidence>
<dbReference type="PIRSF" id="PIRSF036625">
    <property type="entry name" value="GAF_ANTAR"/>
    <property type="match status" value="1"/>
</dbReference>
<dbReference type="SUPFAM" id="SSF52172">
    <property type="entry name" value="CheY-like"/>
    <property type="match status" value="1"/>
</dbReference>
<feature type="compositionally biased region" description="Basic and acidic residues" evidence="5">
    <location>
        <begin position="223"/>
        <end position="237"/>
    </location>
</feature>
<dbReference type="GO" id="GO:0016301">
    <property type="term" value="F:kinase activity"/>
    <property type="evidence" value="ECO:0007669"/>
    <property type="project" value="UniProtKB-KW"/>
</dbReference>
<dbReference type="SUPFAM" id="SSF55781">
    <property type="entry name" value="GAF domain-like"/>
    <property type="match status" value="1"/>
</dbReference>
<dbReference type="SMART" id="SM00065">
    <property type="entry name" value="GAF"/>
    <property type="match status" value="1"/>
</dbReference>
<dbReference type="STRING" id="46177.SAMN05660976_02985"/>
<evidence type="ECO:0000256" key="4">
    <source>
        <dbReference type="ARBA" id="ARBA00023163"/>
    </source>
</evidence>
<organism evidence="7 8">
    <name type="scientific">Nonomuraea pusilla</name>
    <dbReference type="NCBI Taxonomy" id="46177"/>
    <lineage>
        <taxon>Bacteria</taxon>
        <taxon>Bacillati</taxon>
        <taxon>Actinomycetota</taxon>
        <taxon>Actinomycetes</taxon>
        <taxon>Streptosporangiales</taxon>
        <taxon>Streptosporangiaceae</taxon>
        <taxon>Nonomuraea</taxon>
    </lineage>
</organism>
<evidence type="ECO:0000313" key="8">
    <source>
        <dbReference type="Proteomes" id="UP000198953"/>
    </source>
</evidence>
<dbReference type="InterPro" id="IPR011006">
    <property type="entry name" value="CheY-like_superfamily"/>
</dbReference>
<sequence length="237" mass="25404">MNPPDALTDVVEFERALAESVEITSSAMPDSPMVSVALRAERGLRTVACTHERAGRLDALQWAAGQGPALEAVATGEPVAAEDLPAEPRWAGFARRSPGIRSLHAEPLRSGGEVLGVLTVYSSKEGGLPEQSRVAARVAAAHIGVLLRTSLQAARTREVADQLREALATRASIDQALGIVMAQHRCTAGRAFEILRRVSQERNVKLHHVAAMVVEKVSGEPPSETHFEDPPHRADRA</sequence>
<name>A0A1H7RZF9_9ACTN</name>
<dbReference type="Proteomes" id="UP000198953">
    <property type="component" value="Unassembled WGS sequence"/>
</dbReference>
<gene>
    <name evidence="7" type="ORF">SAMN05660976_02985</name>
</gene>
<dbReference type="Pfam" id="PF03861">
    <property type="entry name" value="ANTAR"/>
    <property type="match status" value="1"/>
</dbReference>
<feature type="domain" description="ANTAR" evidence="6">
    <location>
        <begin position="153"/>
        <end position="214"/>
    </location>
</feature>
<dbReference type="Pfam" id="PF13185">
    <property type="entry name" value="GAF_2"/>
    <property type="match status" value="1"/>
</dbReference>
<evidence type="ECO:0000259" key="6">
    <source>
        <dbReference type="PROSITE" id="PS50921"/>
    </source>
</evidence>
<dbReference type="AlphaFoldDB" id="A0A1H7RZF9"/>
<protein>
    <submittedName>
        <fullName evidence="7">GAF domain-containing protein</fullName>
    </submittedName>
</protein>
<feature type="region of interest" description="Disordered" evidence="5">
    <location>
        <begin position="217"/>
        <end position="237"/>
    </location>
</feature>
<keyword evidence="1" id="KW-0808">Transferase</keyword>
<accession>A0A1H7RZF9</accession>
<dbReference type="RefSeq" id="WP_055503601.1">
    <property type="nucleotide sequence ID" value="NZ_BBZG01000001.1"/>
</dbReference>
<dbReference type="InterPro" id="IPR029016">
    <property type="entry name" value="GAF-like_dom_sf"/>
</dbReference>
<dbReference type="SMART" id="SM01012">
    <property type="entry name" value="ANTAR"/>
    <property type="match status" value="1"/>
</dbReference>
<dbReference type="Gene3D" id="1.10.10.10">
    <property type="entry name" value="Winged helix-like DNA-binding domain superfamily/Winged helix DNA-binding domain"/>
    <property type="match status" value="1"/>
</dbReference>
<dbReference type="InterPro" id="IPR003018">
    <property type="entry name" value="GAF"/>
</dbReference>
<dbReference type="GO" id="GO:0003723">
    <property type="term" value="F:RNA binding"/>
    <property type="evidence" value="ECO:0007669"/>
    <property type="project" value="InterPro"/>
</dbReference>
<dbReference type="Gene3D" id="3.30.450.40">
    <property type="match status" value="1"/>
</dbReference>
<evidence type="ECO:0000313" key="7">
    <source>
        <dbReference type="EMBL" id="SEL65632.1"/>
    </source>
</evidence>
<keyword evidence="3" id="KW-0805">Transcription regulation</keyword>
<dbReference type="PROSITE" id="PS50921">
    <property type="entry name" value="ANTAR"/>
    <property type="match status" value="1"/>
</dbReference>